<proteinExistence type="predicted"/>
<evidence type="ECO:0000256" key="1">
    <source>
        <dbReference type="SAM" id="Phobius"/>
    </source>
</evidence>
<gene>
    <name evidence="2" type="ORF">FOL47_003844</name>
</gene>
<dbReference type="EMBL" id="JAAPAO010000223">
    <property type="protein sequence ID" value="KAF4666910.1"/>
    <property type="molecule type" value="Genomic_DNA"/>
</dbReference>
<comment type="caution">
    <text evidence="2">The sequence shown here is derived from an EMBL/GenBank/DDBJ whole genome shotgun (WGS) entry which is preliminary data.</text>
</comment>
<evidence type="ECO:0000313" key="3">
    <source>
        <dbReference type="Proteomes" id="UP000591131"/>
    </source>
</evidence>
<organism evidence="2 3">
    <name type="scientific">Perkinsus chesapeaki</name>
    <name type="common">Clam parasite</name>
    <name type="synonym">Perkinsus andrewsi</name>
    <dbReference type="NCBI Taxonomy" id="330153"/>
    <lineage>
        <taxon>Eukaryota</taxon>
        <taxon>Sar</taxon>
        <taxon>Alveolata</taxon>
        <taxon>Perkinsozoa</taxon>
        <taxon>Perkinsea</taxon>
        <taxon>Perkinsida</taxon>
        <taxon>Perkinsidae</taxon>
        <taxon>Perkinsus</taxon>
    </lineage>
</organism>
<protein>
    <submittedName>
        <fullName evidence="2">Uncharacterized protein</fullName>
    </submittedName>
</protein>
<keyword evidence="1" id="KW-0812">Transmembrane</keyword>
<keyword evidence="1" id="KW-0472">Membrane</keyword>
<sequence>MLKLTRFATVFAIFIVLLDVLVVGLKRPDDDKKKWQSKAKAASSGVNYNLYANGRGKVNSGKGKSDCDGKWQDAETYGARQNKIKQFCVRLHEKHQDDKGYTDAPKKYSCRLDPNDKGNDNGRKNRDWLCYEKSPKYVLLPPHGPEPNGCVAPLGSIYEDRVFSWYPKDSPPSWCHYNWYEDRQVCWCMPGFYRESPYDPSLKKRGCPEDEEIFIAPKFVKKEAARLLQQNNTVLGYTEDGDQCSCSEPFA</sequence>
<accession>A0A7J6M6V6</accession>
<evidence type="ECO:0000313" key="2">
    <source>
        <dbReference type="EMBL" id="KAF4666910.1"/>
    </source>
</evidence>
<reference evidence="2 3" key="1">
    <citation type="submission" date="2020-04" db="EMBL/GenBank/DDBJ databases">
        <title>Perkinsus chesapeaki whole genome sequence.</title>
        <authorList>
            <person name="Bogema D.R."/>
        </authorList>
    </citation>
    <scope>NUCLEOTIDE SEQUENCE [LARGE SCALE GENOMIC DNA]</scope>
    <source>
        <strain evidence="2">ATCC PRA-425</strain>
    </source>
</reference>
<feature type="transmembrane region" description="Helical" evidence="1">
    <location>
        <begin position="6"/>
        <end position="25"/>
    </location>
</feature>
<keyword evidence="3" id="KW-1185">Reference proteome</keyword>
<dbReference type="OrthoDB" id="10337331at2759"/>
<dbReference type="AlphaFoldDB" id="A0A7J6M6V6"/>
<name>A0A7J6M6V6_PERCH</name>
<dbReference type="Proteomes" id="UP000591131">
    <property type="component" value="Unassembled WGS sequence"/>
</dbReference>
<keyword evidence="1" id="KW-1133">Transmembrane helix</keyword>